<protein>
    <submittedName>
        <fullName evidence="1">2008_t:CDS:1</fullName>
    </submittedName>
</protein>
<dbReference type="EMBL" id="CAJVQA010005090">
    <property type="protein sequence ID" value="CAG8612879.1"/>
    <property type="molecule type" value="Genomic_DNA"/>
</dbReference>
<comment type="caution">
    <text evidence="1">The sequence shown here is derived from an EMBL/GenBank/DDBJ whole genome shotgun (WGS) entry which is preliminary data.</text>
</comment>
<keyword evidence="2" id="KW-1185">Reference proteome</keyword>
<sequence>MAHNAVKALQQARERNNTVISTLYEFVDFFNLTIKISTCRTISTKILVEYMEKLKQTKVFTLFELQELVTIMFDGWKNMCYQEILDAVILSATNQLYIWSAENISNQSQKTLNVLNTIHTFFEHASNQNLNVVAIVTDSVSAYAST</sequence>
<evidence type="ECO:0000313" key="1">
    <source>
        <dbReference type="EMBL" id="CAG8612879.1"/>
    </source>
</evidence>
<name>A0A9N9CUT2_9GLOM</name>
<proteinExistence type="predicted"/>
<organism evidence="1 2">
    <name type="scientific">Cetraspora pellucida</name>
    <dbReference type="NCBI Taxonomy" id="1433469"/>
    <lineage>
        <taxon>Eukaryota</taxon>
        <taxon>Fungi</taxon>
        <taxon>Fungi incertae sedis</taxon>
        <taxon>Mucoromycota</taxon>
        <taxon>Glomeromycotina</taxon>
        <taxon>Glomeromycetes</taxon>
        <taxon>Diversisporales</taxon>
        <taxon>Gigasporaceae</taxon>
        <taxon>Cetraspora</taxon>
    </lineage>
</organism>
<dbReference type="OrthoDB" id="2411751at2759"/>
<evidence type="ECO:0000313" key="2">
    <source>
        <dbReference type="Proteomes" id="UP000789759"/>
    </source>
</evidence>
<reference evidence="1" key="1">
    <citation type="submission" date="2021-06" db="EMBL/GenBank/DDBJ databases">
        <authorList>
            <person name="Kallberg Y."/>
            <person name="Tangrot J."/>
            <person name="Rosling A."/>
        </authorList>
    </citation>
    <scope>NUCLEOTIDE SEQUENCE</scope>
    <source>
        <strain evidence="1">FL966</strain>
    </source>
</reference>
<accession>A0A9N9CUT2</accession>
<gene>
    <name evidence="1" type="ORF">CPELLU_LOCUS7543</name>
</gene>
<dbReference type="AlphaFoldDB" id="A0A9N9CUT2"/>
<dbReference type="Proteomes" id="UP000789759">
    <property type="component" value="Unassembled WGS sequence"/>
</dbReference>